<dbReference type="GO" id="GO:0005576">
    <property type="term" value="C:extracellular region"/>
    <property type="evidence" value="ECO:0007669"/>
    <property type="project" value="TreeGrafter"/>
</dbReference>
<evidence type="ECO:0000256" key="6">
    <source>
        <dbReference type="ARBA" id="ARBA00022801"/>
    </source>
</evidence>
<dbReference type="Gene3D" id="3.30.2390.20">
    <property type="entry name" value="Type VII secretion system EccB, repeat 1 domain"/>
    <property type="match status" value="1"/>
</dbReference>
<dbReference type="Proteomes" id="UP000192591">
    <property type="component" value="Unassembled WGS sequence"/>
</dbReference>
<dbReference type="NCBIfam" id="TIGR03919">
    <property type="entry name" value="T7SS_EccB"/>
    <property type="match status" value="1"/>
</dbReference>
<keyword evidence="5" id="KW-0547">Nucleotide-binding</keyword>
<comment type="caution">
    <text evidence="11">The sequence shown here is derived from an EMBL/GenBank/DDBJ whole genome shotgun (WGS) entry which is preliminary data.</text>
</comment>
<keyword evidence="9 10" id="KW-0472">Membrane</keyword>
<keyword evidence="7" id="KW-0067">ATP-binding</keyword>
<evidence type="ECO:0000256" key="9">
    <source>
        <dbReference type="ARBA" id="ARBA00023136"/>
    </source>
</evidence>
<dbReference type="InterPro" id="IPR044857">
    <property type="entry name" value="T7SS_EccB_R1"/>
</dbReference>
<evidence type="ECO:0000313" key="11">
    <source>
        <dbReference type="EMBL" id="OQO91096.1"/>
    </source>
</evidence>
<dbReference type="PANTHER" id="PTHR40765:SF2">
    <property type="entry name" value="ESX-2 SECRETION SYSTEM ATPASE ECCB2"/>
    <property type="match status" value="1"/>
</dbReference>
<feature type="transmembrane region" description="Helical" evidence="10">
    <location>
        <begin position="43"/>
        <end position="64"/>
    </location>
</feature>
<dbReference type="Pfam" id="PF05108">
    <property type="entry name" value="T7SS_ESX1_EccB"/>
    <property type="match status" value="1"/>
</dbReference>
<evidence type="ECO:0000256" key="2">
    <source>
        <dbReference type="ARBA" id="ARBA00008149"/>
    </source>
</evidence>
<evidence type="ECO:0000256" key="7">
    <source>
        <dbReference type="ARBA" id="ARBA00022840"/>
    </source>
</evidence>
<dbReference type="Gene3D" id="2.40.50.910">
    <property type="entry name" value="Type VII secretion system EccB, repeat 3 domain"/>
    <property type="match status" value="1"/>
</dbReference>
<reference evidence="11 12" key="1">
    <citation type="submission" date="2017-02" db="EMBL/GenBank/DDBJ databases">
        <title>Draft genome of Saccharomonospora sp. 154.</title>
        <authorList>
            <person name="Alonso-Carmona G.S."/>
            <person name="De La Haba R."/>
            <person name="Vera-Gargallo B."/>
            <person name="Sandoval-Trujillo A.H."/>
            <person name="Ramirez-Duran N."/>
            <person name="Ventosa A."/>
        </authorList>
    </citation>
    <scope>NUCLEOTIDE SEQUENCE [LARGE SCALE GENOMIC DNA]</scope>
    <source>
        <strain evidence="11 12">LRS4.154</strain>
    </source>
</reference>
<evidence type="ECO:0000256" key="5">
    <source>
        <dbReference type="ARBA" id="ARBA00022741"/>
    </source>
</evidence>
<accession>A0A1V9A231</accession>
<dbReference type="AlphaFoldDB" id="A0A1V9A231"/>
<dbReference type="EMBL" id="MWIH01000006">
    <property type="protein sequence ID" value="OQO91096.1"/>
    <property type="molecule type" value="Genomic_DNA"/>
</dbReference>
<evidence type="ECO:0000256" key="10">
    <source>
        <dbReference type="SAM" id="Phobius"/>
    </source>
</evidence>
<sequence>MPSTPTTKSQVQAYRFVLRRMQSALVRKDAVMLHDPMRTHSRATIVGAVLACLGMLAFIIIGFFKPDPKAPDSGIVIGKESGSVYVVAGNPKKLIPTFNLASARLILMGQNQNEGNGQQQEGGAAQVVAPDVVSDEQLKGIPKGRLQGIPGGPDLLPSENQLVSTNWAVCDQIKTDRSLNDPVAREQAVTETTVIAGVRNLGRELAQNQALLVSADDGKYYLVYRQRTDANQLNANTVRAEVDLSQGSVKSALNLDERMARKISTGLLNAIPSVGILEAPAVPGADQDPTGFEINGLKVGEVFRTQLTESTEFYVVTQTGVQRVSQAVADMILYERTVRSGSDGAETVSPDVMQSVPTVNRGDQGYLNVDYYPDTMPTVLDPMEHPVGCLGWSIKGQGEQRDAFTSVYVSSVLPVPGAGNGSPEVVNIGTPSPDNMKVDSFYMRPGFAAAVQSATTQATFERGSIQLISDRGVRYGIPSRGIAEGLGLTKLDPAPESIIKLLPAGASLNTQDAQRTYDTVPVEEQAGAVIQPDQAASGGN</sequence>
<protein>
    <submittedName>
        <fullName evidence="11">Type VII secretion protein EccB</fullName>
    </submittedName>
</protein>
<evidence type="ECO:0000256" key="1">
    <source>
        <dbReference type="ARBA" id="ARBA00004162"/>
    </source>
</evidence>
<keyword evidence="6" id="KW-0378">Hydrolase</keyword>
<dbReference type="GO" id="GO:0005524">
    <property type="term" value="F:ATP binding"/>
    <property type="evidence" value="ECO:0007669"/>
    <property type="project" value="UniProtKB-KW"/>
</dbReference>
<proteinExistence type="inferred from homology"/>
<evidence type="ECO:0000256" key="3">
    <source>
        <dbReference type="ARBA" id="ARBA00022475"/>
    </source>
</evidence>
<dbReference type="STRING" id="1962155.B1813_16535"/>
<dbReference type="GO" id="GO:0005886">
    <property type="term" value="C:plasma membrane"/>
    <property type="evidence" value="ECO:0007669"/>
    <property type="project" value="UniProtKB-SubCell"/>
</dbReference>
<keyword evidence="12" id="KW-1185">Reference proteome</keyword>
<name>A0A1V9A231_SACPI</name>
<keyword evidence="8 10" id="KW-1133">Transmembrane helix</keyword>
<dbReference type="GO" id="GO:0016787">
    <property type="term" value="F:hydrolase activity"/>
    <property type="evidence" value="ECO:0007669"/>
    <property type="project" value="UniProtKB-KW"/>
</dbReference>
<comment type="subcellular location">
    <subcellularLocation>
        <location evidence="1">Cell membrane</location>
        <topology evidence="1">Single-pass membrane protein</topology>
    </subcellularLocation>
</comment>
<dbReference type="InterPro" id="IPR042485">
    <property type="entry name" value="T7SS_EccB_R3"/>
</dbReference>
<keyword evidence="4 10" id="KW-0812">Transmembrane</keyword>
<evidence type="ECO:0000256" key="8">
    <source>
        <dbReference type="ARBA" id="ARBA00022989"/>
    </source>
</evidence>
<evidence type="ECO:0000256" key="4">
    <source>
        <dbReference type="ARBA" id="ARBA00022692"/>
    </source>
</evidence>
<keyword evidence="3" id="KW-1003">Cell membrane</keyword>
<dbReference type="RefSeq" id="WP_081193312.1">
    <property type="nucleotide sequence ID" value="NZ_MWIH01000006.1"/>
</dbReference>
<gene>
    <name evidence="11" type="ORF">B1813_16535</name>
</gene>
<comment type="similarity">
    <text evidence="2">Belongs to the EccB family.</text>
</comment>
<evidence type="ECO:0000313" key="12">
    <source>
        <dbReference type="Proteomes" id="UP000192591"/>
    </source>
</evidence>
<organism evidence="11 12">
    <name type="scientific">Saccharomonospora piscinae</name>
    <dbReference type="NCBI Taxonomy" id="687388"/>
    <lineage>
        <taxon>Bacteria</taxon>
        <taxon>Bacillati</taxon>
        <taxon>Actinomycetota</taxon>
        <taxon>Actinomycetes</taxon>
        <taxon>Pseudonocardiales</taxon>
        <taxon>Pseudonocardiaceae</taxon>
        <taxon>Saccharomonospora</taxon>
    </lineage>
</organism>
<dbReference type="InterPro" id="IPR007795">
    <property type="entry name" value="T7SS_EccB"/>
</dbReference>
<dbReference type="PANTHER" id="PTHR40765">
    <property type="entry name" value="ESX-2 SECRETION SYSTEM ATPASE ECCB2"/>
    <property type="match status" value="1"/>
</dbReference>